<dbReference type="GeneID" id="753578"/>
<dbReference type="InterPro" id="IPR006573">
    <property type="entry name" value="NHR_dom"/>
</dbReference>
<evidence type="ECO:0000313" key="9">
    <source>
        <dbReference type="EnsemblMetazoa" id="XP_030841518"/>
    </source>
</evidence>
<dbReference type="InterPro" id="IPR043136">
    <property type="entry name" value="B30.2/SPRY_sf"/>
</dbReference>
<dbReference type="PANTHER" id="PTHR12429">
    <property type="entry name" value="NEURALIZED"/>
    <property type="match status" value="1"/>
</dbReference>
<sequence>MGQTTSAPPNPSNQNNRNNGVNGSTSNIDSHANDRRRVTFGAPAVPIRPKSSRQPSTTGMSARQSWPNIHQPLDTTPMAANEIAGPEIAGPSSRLPNHLFHTTHGKNIVLSPNRKLATRSGSFCNAIVFTHRPLRPQDPLHLQLIQSTQGWSGVIRLGFSCHCPDRLKPHMLPKYACPDLTVKPGYWVKALRETLAANGNVLSFFVNSRGEVYYSINGEPYHMFFNGVDVSKPLWALIDVYGNTTGIRIVDEHTVTNNTFNLPPTAGYEVIGRGPTSSASSQSLPPTINPSLSESISSNLPGNLLGPLPPLSPLPPLPTQLIPQLPLLERLPFHSVHGSNIAFSEGLMAAERKSDVFNGGLVFVCRSLKVDEAVFICIKTVNHRYIGHLGIGLTTCDPKGLRDTTIPDDAEHVYDRPEYWVLTREFEQPAANDVMGVVFNSEGEVHLLKADGTSKCCLMFVDVTIPLWLYFDVYGTTQAIQTLGYRNISIPCTGMTETTAESNATNLNAASASEIDAAVNAEALAFSLAASLSSSSSPSITGTAGPSKPKPPRPSKPPTKSAKASSSSSSLLMYLQGGPQGSTTPQPLGPAEVEECSICFEAPVNSVFYKCGHTCCCFECANKMRGSCCPICRAVIADVIRMYKP</sequence>
<evidence type="ECO:0000259" key="8">
    <source>
        <dbReference type="PROSITE" id="PS51065"/>
    </source>
</evidence>
<evidence type="ECO:0000256" key="4">
    <source>
        <dbReference type="ARBA" id="ARBA00022833"/>
    </source>
</evidence>
<dbReference type="PROSITE" id="PS50089">
    <property type="entry name" value="ZF_RING_2"/>
    <property type="match status" value="1"/>
</dbReference>
<dbReference type="PANTHER" id="PTHR12429:SF6">
    <property type="entry name" value="PROTEIN NEURALIZED"/>
    <property type="match status" value="1"/>
</dbReference>
<dbReference type="SMART" id="SM00588">
    <property type="entry name" value="NEUZ"/>
    <property type="match status" value="2"/>
</dbReference>
<dbReference type="InterPro" id="IPR001841">
    <property type="entry name" value="Znf_RING"/>
</dbReference>
<dbReference type="Proteomes" id="UP000007110">
    <property type="component" value="Unassembled WGS sequence"/>
</dbReference>
<dbReference type="AlphaFoldDB" id="A0A7M7NVW5"/>
<name>A0A7M7NVW5_STRPU</name>
<dbReference type="FunFam" id="2.60.120.920:FF:000005">
    <property type="entry name" value="Putative E3 ubiquitin-protein ligase NEURL1B"/>
    <property type="match status" value="1"/>
</dbReference>
<dbReference type="PROSITE" id="PS51065">
    <property type="entry name" value="NHR"/>
    <property type="match status" value="2"/>
</dbReference>
<dbReference type="Gene3D" id="3.30.40.10">
    <property type="entry name" value="Zinc/RING finger domain, C3HC4 (zinc finger)"/>
    <property type="match status" value="1"/>
</dbReference>
<dbReference type="OMA" id="HTVRGKH"/>
<dbReference type="OrthoDB" id="6078042at2759"/>
<feature type="domain" description="NHR" evidence="8">
    <location>
        <begin position="330"/>
        <end position="485"/>
    </location>
</feature>
<keyword evidence="2" id="KW-0677">Repeat</keyword>
<dbReference type="CDD" id="cd16647">
    <property type="entry name" value="mRING-HC-C3HC5_NEU1"/>
    <property type="match status" value="1"/>
</dbReference>
<feature type="domain" description="RING-type" evidence="7">
    <location>
        <begin position="596"/>
        <end position="633"/>
    </location>
</feature>
<reference evidence="9" key="2">
    <citation type="submission" date="2021-01" db="UniProtKB">
        <authorList>
            <consortium name="EnsemblMetazoa"/>
        </authorList>
    </citation>
    <scope>IDENTIFICATION</scope>
</reference>
<feature type="compositionally biased region" description="Low complexity" evidence="6">
    <location>
        <begin position="1"/>
        <end position="27"/>
    </location>
</feature>
<feature type="region of interest" description="Disordered" evidence="6">
    <location>
        <begin position="1"/>
        <end position="73"/>
    </location>
</feature>
<evidence type="ECO:0000256" key="1">
    <source>
        <dbReference type="ARBA" id="ARBA00022723"/>
    </source>
</evidence>
<feature type="region of interest" description="Disordered" evidence="6">
    <location>
        <begin position="533"/>
        <end position="565"/>
    </location>
</feature>
<dbReference type="InterPro" id="IPR013083">
    <property type="entry name" value="Znf_RING/FYVE/PHD"/>
</dbReference>
<evidence type="ECO:0000256" key="5">
    <source>
        <dbReference type="PROSITE-ProRule" id="PRU00175"/>
    </source>
</evidence>
<dbReference type="Pfam" id="PF07177">
    <property type="entry name" value="Neuralized"/>
    <property type="match status" value="2"/>
</dbReference>
<keyword evidence="10" id="KW-1185">Reference proteome</keyword>
<keyword evidence="3 5" id="KW-0863">Zinc-finger</keyword>
<evidence type="ECO:0000256" key="2">
    <source>
        <dbReference type="ARBA" id="ARBA00022737"/>
    </source>
</evidence>
<protein>
    <recommendedName>
        <fullName evidence="11">Neuralized</fullName>
    </recommendedName>
</protein>
<dbReference type="Pfam" id="PF13920">
    <property type="entry name" value="zf-C3HC4_3"/>
    <property type="match status" value="1"/>
</dbReference>
<feature type="domain" description="NHR" evidence="8">
    <location>
        <begin position="97"/>
        <end position="252"/>
    </location>
</feature>
<reference evidence="10" key="1">
    <citation type="submission" date="2015-02" db="EMBL/GenBank/DDBJ databases">
        <title>Genome sequencing for Strongylocentrotus purpuratus.</title>
        <authorList>
            <person name="Murali S."/>
            <person name="Liu Y."/>
            <person name="Vee V."/>
            <person name="English A."/>
            <person name="Wang M."/>
            <person name="Skinner E."/>
            <person name="Han Y."/>
            <person name="Muzny D.M."/>
            <person name="Worley K.C."/>
            <person name="Gibbs R.A."/>
        </authorList>
    </citation>
    <scope>NUCLEOTIDE SEQUENCE</scope>
</reference>
<evidence type="ECO:0000256" key="3">
    <source>
        <dbReference type="ARBA" id="ARBA00022771"/>
    </source>
</evidence>
<dbReference type="FunFam" id="2.60.120.920:FF:000020">
    <property type="entry name" value="Putative E3 ubiquitin-protein ligase NEURL1B"/>
    <property type="match status" value="1"/>
</dbReference>
<feature type="compositionally biased region" description="Pro residues" evidence="6">
    <location>
        <begin position="548"/>
        <end position="557"/>
    </location>
</feature>
<keyword evidence="4" id="KW-0862">Zinc</keyword>
<evidence type="ECO:0000313" key="10">
    <source>
        <dbReference type="Proteomes" id="UP000007110"/>
    </source>
</evidence>
<evidence type="ECO:0000256" key="6">
    <source>
        <dbReference type="SAM" id="MobiDB-lite"/>
    </source>
</evidence>
<evidence type="ECO:0008006" key="11">
    <source>
        <dbReference type="Google" id="ProtNLM"/>
    </source>
</evidence>
<dbReference type="Gene3D" id="2.60.120.920">
    <property type="match status" value="2"/>
</dbReference>
<dbReference type="EnsemblMetazoa" id="XM_030985658">
    <property type="protein sequence ID" value="XP_030841518"/>
    <property type="gene ID" value="LOC753578"/>
</dbReference>
<proteinExistence type="predicted"/>
<dbReference type="GO" id="GO:0061630">
    <property type="term" value="F:ubiquitin protein ligase activity"/>
    <property type="evidence" value="ECO:0000318"/>
    <property type="project" value="GO_Central"/>
</dbReference>
<dbReference type="RefSeq" id="XP_030841518.1">
    <property type="nucleotide sequence ID" value="XM_030985658.1"/>
</dbReference>
<dbReference type="InParanoid" id="A0A7M7NVW5"/>
<feature type="compositionally biased region" description="Polar residues" evidence="6">
    <location>
        <begin position="52"/>
        <end position="68"/>
    </location>
</feature>
<accession>A0A7M7NVW5</accession>
<dbReference type="FunCoup" id="A0A7M7NVW5">
    <property type="interactions" value="560"/>
</dbReference>
<dbReference type="SUPFAM" id="SSF57850">
    <property type="entry name" value="RING/U-box"/>
    <property type="match status" value="1"/>
</dbReference>
<dbReference type="InterPro" id="IPR037962">
    <property type="entry name" value="Neuralized"/>
</dbReference>
<organism evidence="9 10">
    <name type="scientific">Strongylocentrotus purpuratus</name>
    <name type="common">Purple sea urchin</name>
    <dbReference type="NCBI Taxonomy" id="7668"/>
    <lineage>
        <taxon>Eukaryota</taxon>
        <taxon>Metazoa</taxon>
        <taxon>Echinodermata</taxon>
        <taxon>Eleutherozoa</taxon>
        <taxon>Echinozoa</taxon>
        <taxon>Echinoidea</taxon>
        <taxon>Euechinoidea</taxon>
        <taxon>Echinacea</taxon>
        <taxon>Camarodonta</taxon>
        <taxon>Echinidea</taxon>
        <taxon>Strongylocentrotidae</taxon>
        <taxon>Strongylocentrotus</taxon>
    </lineage>
</organism>
<keyword evidence="1" id="KW-0479">Metal-binding</keyword>
<evidence type="ECO:0000259" key="7">
    <source>
        <dbReference type="PROSITE" id="PS50089"/>
    </source>
</evidence>
<dbReference type="KEGG" id="spu:753578"/>
<dbReference type="GO" id="GO:0008270">
    <property type="term" value="F:zinc ion binding"/>
    <property type="evidence" value="ECO:0007669"/>
    <property type="project" value="UniProtKB-KW"/>
</dbReference>